<dbReference type="Gene3D" id="3.40.225.10">
    <property type="entry name" value="Class II aldolase/adducin N-terminal domain"/>
    <property type="match status" value="1"/>
</dbReference>
<reference evidence="3" key="2">
    <citation type="submission" date="2021-03" db="EMBL/GenBank/DDBJ databases">
        <title>X isolated from Micromonospora tulbaghiae.</title>
        <authorList>
            <person name="Stennett H.L."/>
        </authorList>
    </citation>
    <scope>NUCLEOTIDE SEQUENCE</scope>
    <source>
        <strain evidence="3">28M1-20</strain>
    </source>
</reference>
<feature type="domain" description="Class II aldolase/adducin N-terminal" evidence="2">
    <location>
        <begin position="26"/>
        <end position="220"/>
    </location>
</feature>
<dbReference type="InterPro" id="IPR001303">
    <property type="entry name" value="Aldolase_II/adducin_N"/>
</dbReference>
<evidence type="ECO:0000313" key="3">
    <source>
        <dbReference type="EMBL" id="MBO4139755.1"/>
    </source>
</evidence>
<comment type="caution">
    <text evidence="3">The sequence shown here is derived from an EMBL/GenBank/DDBJ whole genome shotgun (WGS) entry which is preliminary data.</text>
</comment>
<proteinExistence type="predicted"/>
<organism evidence="3 6">
    <name type="scientific">Micromonospora tulbaghiae</name>
    <dbReference type="NCBI Taxonomy" id="479978"/>
    <lineage>
        <taxon>Bacteria</taxon>
        <taxon>Bacillati</taxon>
        <taxon>Actinomycetota</taxon>
        <taxon>Actinomycetes</taxon>
        <taxon>Micromonosporales</taxon>
        <taxon>Micromonosporaceae</taxon>
        <taxon>Micromonospora</taxon>
    </lineage>
</organism>
<sequence length="567" mass="59528">MSSLINVPTTRAASSPGAVAGSPTDEVLRRSHLVGGNLTLTRAGGGNFSAKGVVGDVPVLWMSSWGCDGAATTAEDFPALRLDDLLELRHAVPLDGPAMVERIAATALTADQRPPGIETLTHAFLPAAHVDHCHPDAVISLTCIPDGRERAAAEFGDEAIWFDYRQFDMGVAQELADRVAAQPGCRFVLLANHGIFTWADTSDQCYRNSLEAVARARRALGAAARGRPGDLGGSAVRPLVADQADDLLDELLPVLRGAMREDRRGIVLSTDTSPDAVRFVSSVRGPELTQAGPGCPDSLVTVGYRPLALTPTDLTAEGVRGAIRRYRSAYAAMFERHADAAARRHGPRRDLPRVVLLPGLGVVAGGADPAQAAICAEHFAQTRSVIEAADAAGGYRSLTERQGIADEYWPLMRLKPLLRTAPGRLAGSVVLVAGATEATGRVVADLHAAGANVALAGGGEPSRPDVVHLRARLSAPDAVVREAVRAFGGFDVLVDLTGVDDRLLHAAAAVFARQGTPGIFCTAEPTGGRVYDGEHVDVLVEEDLSMVAERIIVAATEPPQGSTEDAS</sequence>
<dbReference type="EMBL" id="JAGFVQ010000007">
    <property type="protein sequence ID" value="MBO4139755.1"/>
    <property type="molecule type" value="Genomic_DNA"/>
</dbReference>
<dbReference type="Proteomes" id="UP000199405">
    <property type="component" value="Unassembled WGS sequence"/>
</dbReference>
<feature type="compositionally biased region" description="Polar residues" evidence="1">
    <location>
        <begin position="1"/>
        <end position="11"/>
    </location>
</feature>
<dbReference type="InterPro" id="IPR036409">
    <property type="entry name" value="Aldolase_II/adducin_N_sf"/>
</dbReference>
<keyword evidence="5" id="KW-1185">Reference proteome</keyword>
<name>A0AAW4JIB4_9ACTN</name>
<dbReference type="SMART" id="SM01007">
    <property type="entry name" value="Aldolase_II"/>
    <property type="match status" value="1"/>
</dbReference>
<dbReference type="Proteomes" id="UP000669887">
    <property type="component" value="Unassembled WGS sequence"/>
</dbReference>
<evidence type="ECO:0000259" key="2">
    <source>
        <dbReference type="SMART" id="SM01007"/>
    </source>
</evidence>
<accession>A0AAW4JIB4</accession>
<gene>
    <name evidence="4" type="ORF">GA0070562_5209</name>
    <name evidence="3" type="ORF">J5U46_06295</name>
</gene>
<reference evidence="4 5" key="1">
    <citation type="submission" date="2016-06" db="EMBL/GenBank/DDBJ databases">
        <authorList>
            <person name="Varghese N."/>
            <person name="Submissions Spin"/>
        </authorList>
    </citation>
    <scope>NUCLEOTIDE SEQUENCE [LARGE SCALE GENOMIC DNA]</scope>
    <source>
        <strain evidence="4 5">DSM 45142</strain>
    </source>
</reference>
<dbReference type="RefSeq" id="WP_091424996.1">
    <property type="nucleotide sequence ID" value="NZ_FMCQ01000007.1"/>
</dbReference>
<dbReference type="SUPFAM" id="SSF53639">
    <property type="entry name" value="AraD/HMP-PK domain-like"/>
    <property type="match status" value="1"/>
</dbReference>
<protein>
    <submittedName>
        <fullName evidence="3">Class II aldolase/adducin family protein</fullName>
    </submittedName>
    <submittedName>
        <fullName evidence="4">Rhamnose utilisation protein RhaD, predicted bifunctional aldolase and dehydrogenase</fullName>
    </submittedName>
</protein>
<evidence type="ECO:0000256" key="1">
    <source>
        <dbReference type="SAM" id="MobiDB-lite"/>
    </source>
</evidence>
<feature type="region of interest" description="Disordered" evidence="1">
    <location>
        <begin position="1"/>
        <end position="23"/>
    </location>
</feature>
<dbReference type="SUPFAM" id="SSF51735">
    <property type="entry name" value="NAD(P)-binding Rossmann-fold domains"/>
    <property type="match status" value="1"/>
</dbReference>
<dbReference type="InterPro" id="IPR036291">
    <property type="entry name" value="NAD(P)-bd_dom_sf"/>
</dbReference>
<evidence type="ECO:0000313" key="5">
    <source>
        <dbReference type="Proteomes" id="UP000199405"/>
    </source>
</evidence>
<evidence type="ECO:0000313" key="4">
    <source>
        <dbReference type="EMBL" id="SCF01732.1"/>
    </source>
</evidence>
<dbReference type="Pfam" id="PF00596">
    <property type="entry name" value="Aldolase_II"/>
    <property type="match status" value="1"/>
</dbReference>
<dbReference type="AlphaFoldDB" id="A0AAW4JIB4"/>
<dbReference type="GeneID" id="93471915"/>
<dbReference type="EMBL" id="FMCQ01000007">
    <property type="protein sequence ID" value="SCF01732.1"/>
    <property type="molecule type" value="Genomic_DNA"/>
</dbReference>
<evidence type="ECO:0000313" key="6">
    <source>
        <dbReference type="Proteomes" id="UP000669887"/>
    </source>
</evidence>
<feature type="compositionally biased region" description="Low complexity" evidence="1">
    <location>
        <begin position="12"/>
        <end position="23"/>
    </location>
</feature>